<dbReference type="PIRSF" id="PIRSF000126">
    <property type="entry name" value="11-beta-HSD1"/>
    <property type="match status" value="1"/>
</dbReference>
<evidence type="ECO:0000256" key="4">
    <source>
        <dbReference type="ARBA" id="ARBA00023128"/>
    </source>
</evidence>
<sequence length="327" mass="36175">YIPTMEDGWLRTSLLLLGGLTLLYWLLGLLWDTLHLLRCYVWARLVKGQPWTNRFGQWAVVTGASDGIGKSYVLKLAERGMNVVLIARNKEKLDQLAQQVSTGYGIETSVIVADFGDGQSIYDHIAKGLEGKDIGVLVNNVGVIGQQLPTLFCEWEEKAIWDIVNVNVANVPAVTKIVLPGMIQRQRGAIINISSIASLHPVPMMAMYSASKAFVDFFSQALSVECEGTGVLIQGVHPGLVHSNITKNLDKSTDSGNLPSFVFPTADVYVESALSTVGHTDYTHGYWGHSLHRAISKTMMALPFKANLRFLLKTFKKVREQQLRKTM</sequence>
<dbReference type="SUPFAM" id="SSF51735">
    <property type="entry name" value="NAD(P)-binding Rossmann-fold domains"/>
    <property type="match status" value="1"/>
</dbReference>
<feature type="non-terminal residue" evidence="7">
    <location>
        <position position="1"/>
    </location>
</feature>
<dbReference type="GO" id="GO:0005739">
    <property type="term" value="C:mitochondrion"/>
    <property type="evidence" value="ECO:0007669"/>
    <property type="project" value="UniProtKB-SubCell"/>
</dbReference>
<keyword evidence="8" id="KW-1185">Reference proteome</keyword>
<dbReference type="EMBL" id="CAXKWB010000103">
    <property type="protein sequence ID" value="CAL4059354.1"/>
    <property type="molecule type" value="Genomic_DNA"/>
</dbReference>
<dbReference type="Gene3D" id="3.40.50.720">
    <property type="entry name" value="NAD(P)-binding Rossmann-like Domain"/>
    <property type="match status" value="1"/>
</dbReference>
<dbReference type="PRINTS" id="PR00080">
    <property type="entry name" value="SDRFAMILY"/>
</dbReference>
<feature type="transmembrane region" description="Helical" evidence="6">
    <location>
        <begin position="12"/>
        <end position="31"/>
    </location>
</feature>
<feature type="non-terminal residue" evidence="7">
    <location>
        <position position="327"/>
    </location>
</feature>
<dbReference type="InterPro" id="IPR036291">
    <property type="entry name" value="NAD(P)-bd_dom_sf"/>
</dbReference>
<dbReference type="PROSITE" id="PS00061">
    <property type="entry name" value="ADH_SHORT"/>
    <property type="match status" value="1"/>
</dbReference>
<reference evidence="7 8" key="1">
    <citation type="submission" date="2024-05" db="EMBL/GenBank/DDBJ databases">
        <authorList>
            <person name="Wallberg A."/>
        </authorList>
    </citation>
    <scope>NUCLEOTIDE SEQUENCE [LARGE SCALE GENOMIC DNA]</scope>
</reference>
<dbReference type="GO" id="GO:0016491">
    <property type="term" value="F:oxidoreductase activity"/>
    <property type="evidence" value="ECO:0007669"/>
    <property type="project" value="UniProtKB-KW"/>
</dbReference>
<dbReference type="PRINTS" id="PR00081">
    <property type="entry name" value="GDHRDH"/>
</dbReference>
<evidence type="ECO:0000313" key="8">
    <source>
        <dbReference type="Proteomes" id="UP001497623"/>
    </source>
</evidence>
<comment type="similarity">
    <text evidence="5">Belongs to the short-chain dehydrogenases/reductases (SDR) family. 17-beta-HSD 3 subfamily.</text>
</comment>
<dbReference type="AlphaFoldDB" id="A0AAV2PJW8"/>
<evidence type="ECO:0000256" key="3">
    <source>
        <dbReference type="ARBA" id="ARBA00023002"/>
    </source>
</evidence>
<dbReference type="InterPro" id="IPR052149">
    <property type="entry name" value="17-beta-HSD3-like"/>
</dbReference>
<dbReference type="PANTHER" id="PTHR44889">
    <property type="entry name" value="INACTIVE HYDROXYSTEROID DEHYDROGENASE-LIKE PROTEIN 1"/>
    <property type="match status" value="1"/>
</dbReference>
<keyword evidence="4" id="KW-0496">Mitochondrion</keyword>
<evidence type="ECO:0000256" key="1">
    <source>
        <dbReference type="ARBA" id="ARBA00004173"/>
    </source>
</evidence>
<comment type="caution">
    <text evidence="7">The sequence shown here is derived from an EMBL/GenBank/DDBJ whole genome shotgun (WGS) entry which is preliminary data.</text>
</comment>
<dbReference type="Pfam" id="PF00106">
    <property type="entry name" value="adh_short"/>
    <property type="match status" value="1"/>
</dbReference>
<keyword evidence="6" id="KW-1133">Transmembrane helix</keyword>
<dbReference type="PANTHER" id="PTHR44889:SF1">
    <property type="entry name" value="INACTIVE HYDROXYSTEROID DEHYDROGENASE-LIKE PROTEIN 1"/>
    <property type="match status" value="1"/>
</dbReference>
<accession>A0AAV2PJW8</accession>
<comment type="subcellular location">
    <subcellularLocation>
        <location evidence="1">Mitochondrion</location>
    </subcellularLocation>
</comment>
<organism evidence="7 8">
    <name type="scientific">Meganyctiphanes norvegica</name>
    <name type="common">Northern krill</name>
    <name type="synonym">Thysanopoda norvegica</name>
    <dbReference type="NCBI Taxonomy" id="48144"/>
    <lineage>
        <taxon>Eukaryota</taxon>
        <taxon>Metazoa</taxon>
        <taxon>Ecdysozoa</taxon>
        <taxon>Arthropoda</taxon>
        <taxon>Crustacea</taxon>
        <taxon>Multicrustacea</taxon>
        <taxon>Malacostraca</taxon>
        <taxon>Eumalacostraca</taxon>
        <taxon>Eucarida</taxon>
        <taxon>Euphausiacea</taxon>
        <taxon>Euphausiidae</taxon>
        <taxon>Meganyctiphanes</taxon>
    </lineage>
</organism>
<protein>
    <submittedName>
        <fullName evidence="7">Uncharacterized protein</fullName>
    </submittedName>
</protein>
<evidence type="ECO:0000313" key="7">
    <source>
        <dbReference type="EMBL" id="CAL4059354.1"/>
    </source>
</evidence>
<dbReference type="InterPro" id="IPR002347">
    <property type="entry name" value="SDR_fam"/>
</dbReference>
<keyword evidence="3" id="KW-0560">Oxidoreductase</keyword>
<dbReference type="Proteomes" id="UP001497623">
    <property type="component" value="Unassembled WGS sequence"/>
</dbReference>
<dbReference type="CDD" id="cd05356">
    <property type="entry name" value="17beta-HSD1_like_SDR_c"/>
    <property type="match status" value="1"/>
</dbReference>
<dbReference type="FunFam" id="3.40.50.720:FF:000137">
    <property type="entry name" value="Hydroxysteroid (17-beta) dehydrogenase 3"/>
    <property type="match status" value="1"/>
</dbReference>
<evidence type="ECO:0000256" key="6">
    <source>
        <dbReference type="SAM" id="Phobius"/>
    </source>
</evidence>
<dbReference type="InterPro" id="IPR020904">
    <property type="entry name" value="Sc_DH/Rdtase_CS"/>
</dbReference>
<evidence type="ECO:0000256" key="2">
    <source>
        <dbReference type="ARBA" id="ARBA00022857"/>
    </source>
</evidence>
<proteinExistence type="inferred from homology"/>
<keyword evidence="2" id="KW-0521">NADP</keyword>
<keyword evidence="6" id="KW-0472">Membrane</keyword>
<gene>
    <name evidence="7" type="ORF">MNOR_LOCUS476</name>
</gene>
<evidence type="ECO:0000256" key="5">
    <source>
        <dbReference type="ARBA" id="ARBA00038261"/>
    </source>
</evidence>
<name>A0AAV2PJW8_MEGNR</name>
<keyword evidence="6" id="KW-0812">Transmembrane</keyword>